<keyword evidence="6" id="KW-0378">Hydrolase</keyword>
<dbReference type="OrthoDB" id="2248014at2759"/>
<keyword evidence="10" id="KW-1185">Reference proteome</keyword>
<sequence>MCNLIPNHTISMTIYLQILCIQLQRASVNKFGESVKLQGHISFPMILDLFPFTKDAVGLGLENLNENLGKIQVKQHLSPIPRHNYSDMQLEWQMLKHTDGPTEDYVISDYGGSLHRTLHDKRAQAFQAQSGVFQSEGLSHPEITKPPMRSDIKMETREIHPLVPSKNSMYQLVSVVEHFGRAGTGHYTVYRRVKEESNGEDSVRQGKPAQWLCASDSKVFSVSERDVFTAEASMLFYERIEVSKQVPSLL</sequence>
<feature type="domain" description="USP" evidence="8">
    <location>
        <begin position="1"/>
        <end position="240"/>
    </location>
</feature>
<dbReference type="PANTHER" id="PTHR24006:SF888">
    <property type="entry name" value="UBIQUITIN CARBOXYL-TERMINAL HYDROLASE 30"/>
    <property type="match status" value="1"/>
</dbReference>
<dbReference type="Proteomes" id="UP000631114">
    <property type="component" value="Unassembled WGS sequence"/>
</dbReference>
<dbReference type="SUPFAM" id="SSF54001">
    <property type="entry name" value="Cysteine proteinases"/>
    <property type="match status" value="1"/>
</dbReference>
<dbReference type="InterPro" id="IPR018200">
    <property type="entry name" value="USP_CS"/>
</dbReference>
<comment type="caution">
    <text evidence="9">The sequence shown here is derived from an EMBL/GenBank/DDBJ whole genome shotgun (WGS) entry which is preliminary data.</text>
</comment>
<dbReference type="GO" id="GO:0004843">
    <property type="term" value="F:cysteine-type deubiquitinase activity"/>
    <property type="evidence" value="ECO:0007669"/>
    <property type="project" value="UniProtKB-EC"/>
</dbReference>
<dbReference type="Pfam" id="PF00443">
    <property type="entry name" value="UCH"/>
    <property type="match status" value="1"/>
</dbReference>
<evidence type="ECO:0000256" key="1">
    <source>
        <dbReference type="ARBA" id="ARBA00000707"/>
    </source>
</evidence>
<dbReference type="InterPro" id="IPR028889">
    <property type="entry name" value="USP"/>
</dbReference>
<dbReference type="PROSITE" id="PS50235">
    <property type="entry name" value="USP_3"/>
    <property type="match status" value="1"/>
</dbReference>
<proteinExistence type="inferred from homology"/>
<dbReference type="Gene3D" id="3.90.70.10">
    <property type="entry name" value="Cysteine proteinases"/>
    <property type="match status" value="1"/>
</dbReference>
<evidence type="ECO:0000256" key="6">
    <source>
        <dbReference type="ARBA" id="ARBA00022801"/>
    </source>
</evidence>
<dbReference type="PROSITE" id="PS00973">
    <property type="entry name" value="USP_2"/>
    <property type="match status" value="1"/>
</dbReference>
<dbReference type="EMBL" id="JADFTS010000004">
    <property type="protein sequence ID" value="KAF9612238.1"/>
    <property type="molecule type" value="Genomic_DNA"/>
</dbReference>
<protein>
    <recommendedName>
        <fullName evidence="3">ubiquitinyl hydrolase 1</fullName>
        <ecNumber evidence="3">3.4.19.12</ecNumber>
    </recommendedName>
</protein>
<dbReference type="PANTHER" id="PTHR24006">
    <property type="entry name" value="UBIQUITIN CARBOXYL-TERMINAL HYDROLASE"/>
    <property type="match status" value="1"/>
</dbReference>
<name>A0A835IAD3_9MAGN</name>
<reference evidence="9 10" key="1">
    <citation type="submission" date="2020-10" db="EMBL/GenBank/DDBJ databases">
        <title>The Coptis chinensis genome and diversification of protoberbering-type alkaloids.</title>
        <authorList>
            <person name="Wang B."/>
            <person name="Shu S."/>
            <person name="Song C."/>
            <person name="Liu Y."/>
        </authorList>
    </citation>
    <scope>NUCLEOTIDE SEQUENCE [LARGE SCALE GENOMIC DNA]</scope>
    <source>
        <strain evidence="9">HL-2020</strain>
        <tissue evidence="9">Leaf</tissue>
    </source>
</reference>
<keyword evidence="7" id="KW-0788">Thiol protease</keyword>
<accession>A0A835IAD3</accession>
<dbReference type="GO" id="GO:0005829">
    <property type="term" value="C:cytosol"/>
    <property type="evidence" value="ECO:0007669"/>
    <property type="project" value="TreeGrafter"/>
</dbReference>
<keyword evidence="4" id="KW-0645">Protease</keyword>
<evidence type="ECO:0000259" key="8">
    <source>
        <dbReference type="PROSITE" id="PS50235"/>
    </source>
</evidence>
<gene>
    <name evidence="9" type="ORF">IFM89_038660</name>
</gene>
<dbReference type="GO" id="GO:0006508">
    <property type="term" value="P:proteolysis"/>
    <property type="evidence" value="ECO:0007669"/>
    <property type="project" value="UniProtKB-KW"/>
</dbReference>
<evidence type="ECO:0000256" key="3">
    <source>
        <dbReference type="ARBA" id="ARBA00012759"/>
    </source>
</evidence>
<evidence type="ECO:0000256" key="4">
    <source>
        <dbReference type="ARBA" id="ARBA00022670"/>
    </source>
</evidence>
<dbReference type="AlphaFoldDB" id="A0A835IAD3"/>
<keyword evidence="5" id="KW-0833">Ubl conjugation pathway</keyword>
<evidence type="ECO:0000313" key="10">
    <source>
        <dbReference type="Proteomes" id="UP000631114"/>
    </source>
</evidence>
<comment type="similarity">
    <text evidence="2">Belongs to the peptidase C19 family.</text>
</comment>
<dbReference type="InterPro" id="IPR001394">
    <property type="entry name" value="Peptidase_C19_UCH"/>
</dbReference>
<organism evidence="9 10">
    <name type="scientific">Coptis chinensis</name>
    <dbReference type="NCBI Taxonomy" id="261450"/>
    <lineage>
        <taxon>Eukaryota</taxon>
        <taxon>Viridiplantae</taxon>
        <taxon>Streptophyta</taxon>
        <taxon>Embryophyta</taxon>
        <taxon>Tracheophyta</taxon>
        <taxon>Spermatophyta</taxon>
        <taxon>Magnoliopsida</taxon>
        <taxon>Ranunculales</taxon>
        <taxon>Ranunculaceae</taxon>
        <taxon>Coptidoideae</taxon>
        <taxon>Coptis</taxon>
    </lineage>
</organism>
<dbReference type="InterPro" id="IPR038765">
    <property type="entry name" value="Papain-like_cys_pep_sf"/>
</dbReference>
<evidence type="ECO:0000256" key="2">
    <source>
        <dbReference type="ARBA" id="ARBA00009085"/>
    </source>
</evidence>
<dbReference type="EC" id="3.4.19.12" evidence="3"/>
<evidence type="ECO:0000256" key="7">
    <source>
        <dbReference type="ARBA" id="ARBA00022807"/>
    </source>
</evidence>
<evidence type="ECO:0000256" key="5">
    <source>
        <dbReference type="ARBA" id="ARBA00022786"/>
    </source>
</evidence>
<evidence type="ECO:0000313" key="9">
    <source>
        <dbReference type="EMBL" id="KAF9612238.1"/>
    </source>
</evidence>
<dbReference type="GO" id="GO:0005634">
    <property type="term" value="C:nucleus"/>
    <property type="evidence" value="ECO:0007669"/>
    <property type="project" value="TreeGrafter"/>
</dbReference>
<dbReference type="GO" id="GO:0016579">
    <property type="term" value="P:protein deubiquitination"/>
    <property type="evidence" value="ECO:0007669"/>
    <property type="project" value="InterPro"/>
</dbReference>
<dbReference type="InterPro" id="IPR050164">
    <property type="entry name" value="Peptidase_C19"/>
</dbReference>
<comment type="catalytic activity">
    <reaction evidence="1">
        <text>Thiol-dependent hydrolysis of ester, thioester, amide, peptide and isopeptide bonds formed by the C-terminal Gly of ubiquitin (a 76-residue protein attached to proteins as an intracellular targeting signal).</text>
        <dbReference type="EC" id="3.4.19.12"/>
    </reaction>
</comment>